<dbReference type="PROSITE" id="PS01129">
    <property type="entry name" value="PSI_RLU"/>
    <property type="match status" value="1"/>
</dbReference>
<feature type="region of interest" description="Disordered" evidence="2">
    <location>
        <begin position="332"/>
        <end position="359"/>
    </location>
</feature>
<gene>
    <name evidence="4" type="ORF">CVIRNUC_011036</name>
</gene>
<proteinExistence type="predicted"/>
<evidence type="ECO:0000313" key="4">
    <source>
        <dbReference type="EMBL" id="CAK0787814.1"/>
    </source>
</evidence>
<name>A0AAV1IKH4_9CHLO</name>
<dbReference type="SUPFAM" id="SSF55120">
    <property type="entry name" value="Pseudouridine synthase"/>
    <property type="match status" value="1"/>
</dbReference>
<dbReference type="PANTHER" id="PTHR21600">
    <property type="entry name" value="MITOCHONDRIAL RNA PSEUDOURIDINE SYNTHASE"/>
    <property type="match status" value="1"/>
</dbReference>
<dbReference type="Pfam" id="PF00849">
    <property type="entry name" value="PseudoU_synth_2"/>
    <property type="match status" value="1"/>
</dbReference>
<dbReference type="GO" id="GO:0003723">
    <property type="term" value="F:RNA binding"/>
    <property type="evidence" value="ECO:0007669"/>
    <property type="project" value="InterPro"/>
</dbReference>
<feature type="compositionally biased region" description="Acidic residues" evidence="2">
    <location>
        <begin position="390"/>
        <end position="408"/>
    </location>
</feature>
<accession>A0AAV1IKH4</accession>
<dbReference type="CDD" id="cd02869">
    <property type="entry name" value="PseudoU_synth_RluA_like"/>
    <property type="match status" value="1"/>
</dbReference>
<dbReference type="EMBL" id="CAUYUE010000018">
    <property type="protein sequence ID" value="CAK0787814.1"/>
    <property type="molecule type" value="Genomic_DNA"/>
</dbReference>
<dbReference type="GO" id="GO:0009982">
    <property type="term" value="F:pseudouridine synthase activity"/>
    <property type="evidence" value="ECO:0007669"/>
    <property type="project" value="InterPro"/>
</dbReference>
<feature type="compositionally biased region" description="Polar residues" evidence="2">
    <location>
        <begin position="446"/>
        <end position="455"/>
    </location>
</feature>
<sequence length="455" mass="50642">MVAKKGPSSVRGMQEPTDARTEMLEDAVVQHLRDNVLHKDRDMLIVNKPAGLPVQGGDGIRVSVDSVLPQLGAGAAERPRLVHRLDRNTSGALILARSRNAATRLSHAFRQASAALACERAAAPPADQEVAGPQVQKLYIAIVEESMRLEDKGFVGPTARQMQVPSKGRRRAEEAGLAAEEGPVLTQYTVLARCPEEFALLALQPVTGRKHQLRKACARVLQAPIIGDGLYGQTRSAQQLWFNDRLDQQPGQPGDRPEEALSRMLRCNRHLQLHCIQLRIKDAEGFHVEATAPLPAHMRKAIQMLFRSLPEDLEAQLPKLVQLSDFSTPQSLQQALTAARHSVQSRAHENAPPKRSAVLPRVVHVDLPADPKFEHLAMRSRVKKERDASASDDEGESSDSDMESDDEVMDRKARWTSARKKEAKEKRRVLKKARRALQKERREQILAQTPLSWDK</sequence>
<dbReference type="InterPro" id="IPR006145">
    <property type="entry name" value="PsdUridine_synth_RsuA/RluA"/>
</dbReference>
<feature type="compositionally biased region" description="Basic and acidic residues" evidence="2">
    <location>
        <begin position="409"/>
        <end position="425"/>
    </location>
</feature>
<dbReference type="Proteomes" id="UP001314263">
    <property type="component" value="Unassembled WGS sequence"/>
</dbReference>
<organism evidence="4 5">
    <name type="scientific">Coccomyxa viridis</name>
    <dbReference type="NCBI Taxonomy" id="1274662"/>
    <lineage>
        <taxon>Eukaryota</taxon>
        <taxon>Viridiplantae</taxon>
        <taxon>Chlorophyta</taxon>
        <taxon>core chlorophytes</taxon>
        <taxon>Trebouxiophyceae</taxon>
        <taxon>Trebouxiophyceae incertae sedis</taxon>
        <taxon>Coccomyxaceae</taxon>
        <taxon>Coccomyxa</taxon>
    </lineage>
</organism>
<evidence type="ECO:0000256" key="1">
    <source>
        <dbReference type="ARBA" id="ARBA00000073"/>
    </source>
</evidence>
<dbReference type="GO" id="GO:0001522">
    <property type="term" value="P:pseudouridine synthesis"/>
    <property type="evidence" value="ECO:0007669"/>
    <property type="project" value="InterPro"/>
</dbReference>
<protein>
    <recommendedName>
        <fullName evidence="3">Pseudouridine synthase RsuA/RluA-like domain-containing protein</fullName>
    </recommendedName>
</protein>
<evidence type="ECO:0000259" key="3">
    <source>
        <dbReference type="Pfam" id="PF00849"/>
    </source>
</evidence>
<feature type="domain" description="Pseudouridine synthase RsuA/RluA-like" evidence="3">
    <location>
        <begin position="43"/>
        <end position="218"/>
    </location>
</feature>
<feature type="region of interest" description="Disordered" evidence="2">
    <location>
        <begin position="378"/>
        <end position="455"/>
    </location>
</feature>
<dbReference type="Gene3D" id="3.30.2350.10">
    <property type="entry name" value="Pseudouridine synthase"/>
    <property type="match status" value="1"/>
</dbReference>
<dbReference type="InterPro" id="IPR050188">
    <property type="entry name" value="RluA_PseudoU_synthase"/>
</dbReference>
<dbReference type="AlphaFoldDB" id="A0AAV1IKH4"/>
<comment type="catalytic activity">
    <reaction evidence="1">
        <text>a uridine in RNA = a pseudouridine in RNA</text>
        <dbReference type="Rhea" id="RHEA:48348"/>
        <dbReference type="Rhea" id="RHEA-COMP:12068"/>
        <dbReference type="Rhea" id="RHEA-COMP:12069"/>
        <dbReference type="ChEBI" id="CHEBI:65314"/>
        <dbReference type="ChEBI" id="CHEBI:65315"/>
    </reaction>
</comment>
<feature type="compositionally biased region" description="Basic residues" evidence="2">
    <location>
        <begin position="426"/>
        <end position="436"/>
    </location>
</feature>
<dbReference type="InterPro" id="IPR006224">
    <property type="entry name" value="PsdUridine_synth_RluA-like_CS"/>
</dbReference>
<evidence type="ECO:0000256" key="2">
    <source>
        <dbReference type="SAM" id="MobiDB-lite"/>
    </source>
</evidence>
<dbReference type="InterPro" id="IPR020103">
    <property type="entry name" value="PsdUridine_synth_cat_dom_sf"/>
</dbReference>
<reference evidence="4 5" key="1">
    <citation type="submission" date="2023-10" db="EMBL/GenBank/DDBJ databases">
        <authorList>
            <person name="Maclean D."/>
            <person name="Macfadyen A."/>
        </authorList>
    </citation>
    <scope>NUCLEOTIDE SEQUENCE [LARGE SCALE GENOMIC DNA]</scope>
</reference>
<keyword evidence="5" id="KW-1185">Reference proteome</keyword>
<comment type="caution">
    <text evidence="4">The sequence shown here is derived from an EMBL/GenBank/DDBJ whole genome shotgun (WGS) entry which is preliminary data.</text>
</comment>
<evidence type="ECO:0000313" key="5">
    <source>
        <dbReference type="Proteomes" id="UP001314263"/>
    </source>
</evidence>